<feature type="transmembrane region" description="Helical" evidence="1">
    <location>
        <begin position="132"/>
        <end position="153"/>
    </location>
</feature>
<dbReference type="Proteomes" id="UP000191897">
    <property type="component" value="Unassembled WGS sequence"/>
</dbReference>
<evidence type="ECO:0000313" key="3">
    <source>
        <dbReference type="Proteomes" id="UP000191897"/>
    </source>
</evidence>
<keyword evidence="1" id="KW-0472">Membrane</keyword>
<dbReference type="EMBL" id="FBWC01000004">
    <property type="protein sequence ID" value="CUX10150.1"/>
    <property type="molecule type" value="Genomic_DNA"/>
</dbReference>
<gene>
    <name evidence="2" type="ORF">AGR4C_Cc120087</name>
</gene>
<keyword evidence="1" id="KW-0812">Transmembrane</keyword>
<evidence type="ECO:0000256" key="1">
    <source>
        <dbReference type="SAM" id="Phobius"/>
    </source>
</evidence>
<dbReference type="GO" id="GO:0016020">
    <property type="term" value="C:membrane"/>
    <property type="evidence" value="ECO:0007669"/>
    <property type="project" value="TreeGrafter"/>
</dbReference>
<reference evidence="2 3" key="1">
    <citation type="submission" date="2016-01" db="EMBL/GenBank/DDBJ databases">
        <authorList>
            <person name="Oliw E.H."/>
        </authorList>
    </citation>
    <scope>NUCLEOTIDE SEQUENCE [LARGE SCALE GENOMIC DNA]</scope>
    <source>
        <strain evidence="2 3">Kerr 14</strain>
    </source>
</reference>
<dbReference type="InterPro" id="IPR010721">
    <property type="entry name" value="UstE-like"/>
</dbReference>
<evidence type="ECO:0000313" key="2">
    <source>
        <dbReference type="EMBL" id="CUX10150.1"/>
    </source>
</evidence>
<feature type="transmembrane region" description="Helical" evidence="1">
    <location>
        <begin position="31"/>
        <end position="51"/>
    </location>
</feature>
<keyword evidence="1" id="KW-1133">Transmembrane helix</keyword>
<dbReference type="PANTHER" id="PTHR32251">
    <property type="entry name" value="3-OXO-5-ALPHA-STEROID 4-DEHYDROGENASE"/>
    <property type="match status" value="1"/>
</dbReference>
<dbReference type="Pfam" id="PF06966">
    <property type="entry name" value="DUF1295"/>
    <property type="match status" value="1"/>
</dbReference>
<feature type="transmembrane region" description="Helical" evidence="1">
    <location>
        <begin position="104"/>
        <end position="126"/>
    </location>
</feature>
<organism evidence="2 3">
    <name type="scientific">Agrobacterium tumefaciens str. Kerr 14</name>
    <dbReference type="NCBI Taxonomy" id="1183424"/>
    <lineage>
        <taxon>Bacteria</taxon>
        <taxon>Pseudomonadati</taxon>
        <taxon>Pseudomonadota</taxon>
        <taxon>Alphaproteobacteria</taxon>
        <taxon>Hyphomicrobiales</taxon>
        <taxon>Rhizobiaceae</taxon>
        <taxon>Rhizobium/Agrobacterium group</taxon>
        <taxon>Agrobacterium</taxon>
        <taxon>Agrobacterium tumefaciens complex</taxon>
    </lineage>
</organism>
<sequence>MLSVILTLAILMSLLMAGAWALQRATGSSGWIDTVWSASVGFGGVSAVLFAEGDGWRRAVLFSLVVVWSLRLAGHIGMRTQGGGEDPRYAKLIKQWGSAAPLRLFIFLQIQAIAAFVLVLAVYLAAGNGQGFPRLIDIFATAVAFAALAGEALSDAQLSKFRKTPEAKTGVCETGLWRYSRHPNYFFEWLFWCSFPLLAVQEQVLSWASLAAPIMMYWLLVHVSGIPPLEEHMLKSRGERFRVLQRRVNAFFPGPRKNEETP</sequence>
<dbReference type="RefSeq" id="WP_003507673.1">
    <property type="nucleotide sequence ID" value="NZ_LT009730.1"/>
</dbReference>
<dbReference type="Gene3D" id="1.20.120.1630">
    <property type="match status" value="1"/>
</dbReference>
<dbReference type="GeneID" id="92922462"/>
<accession>A0A1S7NPZ1</accession>
<proteinExistence type="predicted"/>
<dbReference type="PROSITE" id="PS50244">
    <property type="entry name" value="S5A_REDUCTASE"/>
    <property type="match status" value="1"/>
</dbReference>
<feature type="transmembrane region" description="Helical" evidence="1">
    <location>
        <begin position="207"/>
        <end position="227"/>
    </location>
</feature>
<dbReference type="AlphaFoldDB" id="A0A1S7NPZ1"/>
<name>A0A1S7NPZ1_AGRTU</name>
<dbReference type="PANTHER" id="PTHR32251:SF17">
    <property type="entry name" value="STEROID 5-ALPHA REDUCTASE C-TERMINAL DOMAIN-CONTAINING PROTEIN"/>
    <property type="match status" value="1"/>
</dbReference>
<protein>
    <submittedName>
        <fullName evidence="2">Uncharacterized protein</fullName>
    </submittedName>
</protein>